<evidence type="ECO:0000313" key="5">
    <source>
        <dbReference type="EMBL" id="APS00121.1"/>
    </source>
</evidence>
<evidence type="ECO:0000256" key="3">
    <source>
        <dbReference type="ARBA" id="ARBA00041148"/>
    </source>
</evidence>
<proteinExistence type="predicted"/>
<dbReference type="KEGG" id="pabo:BCY86_05075"/>
<dbReference type="PANTHER" id="PTHR33231:SF1">
    <property type="entry name" value="30S RIBOSOMAL PROTEIN"/>
    <property type="match status" value="1"/>
</dbReference>
<feature type="region of interest" description="Disordered" evidence="4">
    <location>
        <begin position="88"/>
        <end position="116"/>
    </location>
</feature>
<dbReference type="STRING" id="1882918.BCY86_05075"/>
<dbReference type="SUPFAM" id="SSF69754">
    <property type="entry name" value="Ribosome binding protein Y (YfiA homologue)"/>
    <property type="match status" value="1"/>
</dbReference>
<protein>
    <recommendedName>
        <fullName evidence="3">Ribosome hibernation promoting factor</fullName>
    </recommendedName>
</protein>
<dbReference type="GO" id="GO:0022627">
    <property type="term" value="C:cytosolic small ribosomal subunit"/>
    <property type="evidence" value="ECO:0007669"/>
    <property type="project" value="TreeGrafter"/>
</dbReference>
<organism evidence="5 6">
    <name type="scientific">Pajaroellobacter abortibovis</name>
    <dbReference type="NCBI Taxonomy" id="1882918"/>
    <lineage>
        <taxon>Bacteria</taxon>
        <taxon>Pseudomonadati</taxon>
        <taxon>Myxococcota</taxon>
        <taxon>Polyangia</taxon>
        <taxon>Polyangiales</taxon>
        <taxon>Polyangiaceae</taxon>
    </lineage>
</organism>
<dbReference type="Pfam" id="PF02482">
    <property type="entry name" value="Ribosomal_S30AE"/>
    <property type="match status" value="1"/>
</dbReference>
<dbReference type="NCBIfam" id="TIGR00741">
    <property type="entry name" value="yfiA"/>
    <property type="match status" value="1"/>
</dbReference>
<dbReference type="Gene3D" id="3.30.160.100">
    <property type="entry name" value="Ribosome hibernation promotion factor-like"/>
    <property type="match status" value="1"/>
</dbReference>
<dbReference type="GO" id="GO:0045900">
    <property type="term" value="P:negative regulation of translational elongation"/>
    <property type="evidence" value="ECO:0007669"/>
    <property type="project" value="TreeGrafter"/>
</dbReference>
<dbReference type="InterPro" id="IPR036567">
    <property type="entry name" value="RHF-like"/>
</dbReference>
<feature type="compositionally biased region" description="Basic and acidic residues" evidence="4">
    <location>
        <begin position="98"/>
        <end position="108"/>
    </location>
</feature>
<dbReference type="CDD" id="cd00552">
    <property type="entry name" value="RaiA"/>
    <property type="match status" value="1"/>
</dbReference>
<dbReference type="InterPro" id="IPR050574">
    <property type="entry name" value="HPF/YfiA_ribosome-assoc"/>
</dbReference>
<dbReference type="InterPro" id="IPR003489">
    <property type="entry name" value="RHF/RaiA"/>
</dbReference>
<evidence type="ECO:0000256" key="1">
    <source>
        <dbReference type="ARBA" id="ARBA00022845"/>
    </source>
</evidence>
<dbReference type="EMBL" id="CP016908">
    <property type="protein sequence ID" value="APS00121.1"/>
    <property type="molecule type" value="Genomic_DNA"/>
</dbReference>
<keyword evidence="1" id="KW-0810">Translation regulation</keyword>
<keyword evidence="6" id="KW-1185">Reference proteome</keyword>
<sequence>MNITISFRHMQATEAMKVHVLEKVGKLQKFFRQPLQGQVVMSCQNHRLHSVEMDLQAGSVHFHAHDTTEDMYATVDKVIDKLHRQIGDEKSANTTKKKGGERMAEHFEMVPPASKT</sequence>
<evidence type="ECO:0000256" key="2">
    <source>
        <dbReference type="ARBA" id="ARBA00038695"/>
    </source>
</evidence>
<dbReference type="AlphaFoldDB" id="A0A1L6MX40"/>
<evidence type="ECO:0000256" key="4">
    <source>
        <dbReference type="SAM" id="MobiDB-lite"/>
    </source>
</evidence>
<gene>
    <name evidence="5" type="ORF">BCY86_05075</name>
</gene>
<reference evidence="5 6" key="1">
    <citation type="submission" date="2016-08" db="EMBL/GenBank/DDBJ databases">
        <title>Identification and validation of antigenic proteins from Pajaroellobacter abortibovis using de-novo genome sequence assembly and reverse vaccinology.</title>
        <authorList>
            <person name="Welly B.T."/>
            <person name="Miller M.R."/>
            <person name="Stott J.L."/>
            <person name="Blanchard M.T."/>
            <person name="Islas-Trejo A.D."/>
            <person name="O'Rourke S.M."/>
            <person name="Young A.E."/>
            <person name="Medrano J.F."/>
            <person name="Van Eenennaam A.L."/>
        </authorList>
    </citation>
    <scope>NUCLEOTIDE SEQUENCE [LARGE SCALE GENOMIC DNA]</scope>
    <source>
        <strain evidence="5 6">BTF92-0548A/99-0131</strain>
    </source>
</reference>
<dbReference type="GO" id="GO:0043024">
    <property type="term" value="F:ribosomal small subunit binding"/>
    <property type="evidence" value="ECO:0007669"/>
    <property type="project" value="TreeGrafter"/>
</dbReference>
<dbReference type="PANTHER" id="PTHR33231">
    <property type="entry name" value="30S RIBOSOMAL PROTEIN"/>
    <property type="match status" value="1"/>
</dbReference>
<comment type="subunit">
    <text evidence="2">Associates exclusively with 100S ribosomes, which are dimers of 70S ribosomes.</text>
</comment>
<name>A0A1L6MX40_9BACT</name>
<dbReference type="Proteomes" id="UP000185544">
    <property type="component" value="Chromosome"/>
</dbReference>
<dbReference type="RefSeq" id="WP_075276786.1">
    <property type="nucleotide sequence ID" value="NZ_CP016908.1"/>
</dbReference>
<accession>A0A1L6MX40</accession>
<evidence type="ECO:0000313" key="6">
    <source>
        <dbReference type="Proteomes" id="UP000185544"/>
    </source>
</evidence>
<dbReference type="OrthoDB" id="9794975at2"/>